<dbReference type="InterPro" id="IPR035906">
    <property type="entry name" value="MetI-like_sf"/>
</dbReference>
<dbReference type="PROSITE" id="PS50928">
    <property type="entry name" value="ABC_TM1"/>
    <property type="match status" value="1"/>
</dbReference>
<organism evidence="10">
    <name type="scientific">marine metagenome</name>
    <dbReference type="NCBI Taxonomy" id="408172"/>
    <lineage>
        <taxon>unclassified sequences</taxon>
        <taxon>metagenomes</taxon>
        <taxon>ecological metagenomes</taxon>
    </lineage>
</organism>
<dbReference type="PANTHER" id="PTHR30614">
    <property type="entry name" value="MEMBRANE COMPONENT OF AMINO ACID ABC TRANSPORTER"/>
    <property type="match status" value="1"/>
</dbReference>
<accession>A0A381UT21</accession>
<evidence type="ECO:0000256" key="6">
    <source>
        <dbReference type="ARBA" id="ARBA00022989"/>
    </source>
</evidence>
<feature type="transmembrane region" description="Helical" evidence="8">
    <location>
        <begin position="181"/>
        <end position="199"/>
    </location>
</feature>
<evidence type="ECO:0000259" key="9">
    <source>
        <dbReference type="PROSITE" id="PS50928"/>
    </source>
</evidence>
<dbReference type="GO" id="GO:0043190">
    <property type="term" value="C:ATP-binding cassette (ABC) transporter complex"/>
    <property type="evidence" value="ECO:0007669"/>
    <property type="project" value="InterPro"/>
</dbReference>
<dbReference type="InterPro" id="IPR010065">
    <property type="entry name" value="AA_ABC_transptr_permease_3TM"/>
</dbReference>
<keyword evidence="4 8" id="KW-0812">Transmembrane</keyword>
<dbReference type="SUPFAM" id="SSF161098">
    <property type="entry name" value="MetI-like"/>
    <property type="match status" value="1"/>
</dbReference>
<proteinExistence type="predicted"/>
<comment type="subcellular location">
    <subcellularLocation>
        <location evidence="1">Cell membrane</location>
        <topology evidence="1">Multi-pass membrane protein</topology>
    </subcellularLocation>
</comment>
<evidence type="ECO:0000256" key="2">
    <source>
        <dbReference type="ARBA" id="ARBA00022448"/>
    </source>
</evidence>
<dbReference type="Gene3D" id="1.10.3720.10">
    <property type="entry name" value="MetI-like"/>
    <property type="match status" value="1"/>
</dbReference>
<keyword evidence="7 8" id="KW-0472">Membrane</keyword>
<dbReference type="EMBL" id="UINC01007003">
    <property type="protein sequence ID" value="SVA30891.1"/>
    <property type="molecule type" value="Genomic_DNA"/>
</dbReference>
<name>A0A381UT21_9ZZZZ</name>
<sequence>MEAALSSLPYLMDGLLVTLQVTLLVVVFATIIGVILGVGISYGPLWLRILVRIFSDFIRGIPVLVLIFFVYYGLPAIGINMETFTAAVVALSIFKISHVIENTRGAIQSVHHGQMEAGQAIGLKFHERLIYIIFPIALRRFLPPWINSVADTAKGSALVSLIGVVDLMLAMQKVIGRTYEAMPVYIVGLIIYFIINYCLSLSSRKLEAKYAFIKE</sequence>
<evidence type="ECO:0000256" key="8">
    <source>
        <dbReference type="SAM" id="Phobius"/>
    </source>
</evidence>
<dbReference type="PANTHER" id="PTHR30614:SF0">
    <property type="entry name" value="L-CYSTINE TRANSPORT SYSTEM PERMEASE PROTEIN TCYL"/>
    <property type="match status" value="1"/>
</dbReference>
<feature type="domain" description="ABC transmembrane type-1" evidence="9">
    <location>
        <begin position="15"/>
        <end position="203"/>
    </location>
</feature>
<dbReference type="AlphaFoldDB" id="A0A381UT21"/>
<reference evidence="10" key="1">
    <citation type="submission" date="2018-05" db="EMBL/GenBank/DDBJ databases">
        <authorList>
            <person name="Lanie J.A."/>
            <person name="Ng W.-L."/>
            <person name="Kazmierczak K.M."/>
            <person name="Andrzejewski T.M."/>
            <person name="Davidsen T.M."/>
            <person name="Wayne K.J."/>
            <person name="Tettelin H."/>
            <person name="Glass J.I."/>
            <person name="Rusch D."/>
            <person name="Podicherti R."/>
            <person name="Tsui H.-C.T."/>
            <person name="Winkler M.E."/>
        </authorList>
    </citation>
    <scope>NUCLEOTIDE SEQUENCE</scope>
</reference>
<keyword evidence="2" id="KW-0813">Transport</keyword>
<keyword evidence="5" id="KW-0029">Amino-acid transport</keyword>
<dbReference type="InterPro" id="IPR000515">
    <property type="entry name" value="MetI-like"/>
</dbReference>
<feature type="transmembrane region" description="Helical" evidence="8">
    <location>
        <begin position="20"/>
        <end position="42"/>
    </location>
</feature>
<gene>
    <name evidence="10" type="ORF">METZ01_LOCUS83745</name>
</gene>
<dbReference type="NCBIfam" id="TIGR01726">
    <property type="entry name" value="HEQRo_perm_3TM"/>
    <property type="match status" value="1"/>
</dbReference>
<keyword evidence="6 8" id="KW-1133">Transmembrane helix</keyword>
<evidence type="ECO:0000256" key="7">
    <source>
        <dbReference type="ARBA" id="ARBA00023136"/>
    </source>
</evidence>
<dbReference type="Pfam" id="PF00528">
    <property type="entry name" value="BPD_transp_1"/>
    <property type="match status" value="1"/>
</dbReference>
<evidence type="ECO:0000313" key="10">
    <source>
        <dbReference type="EMBL" id="SVA30891.1"/>
    </source>
</evidence>
<evidence type="ECO:0000256" key="1">
    <source>
        <dbReference type="ARBA" id="ARBA00004651"/>
    </source>
</evidence>
<dbReference type="GO" id="GO:0022857">
    <property type="term" value="F:transmembrane transporter activity"/>
    <property type="evidence" value="ECO:0007669"/>
    <property type="project" value="InterPro"/>
</dbReference>
<protein>
    <recommendedName>
        <fullName evidence="9">ABC transmembrane type-1 domain-containing protein</fullName>
    </recommendedName>
</protein>
<evidence type="ECO:0000256" key="3">
    <source>
        <dbReference type="ARBA" id="ARBA00022475"/>
    </source>
</evidence>
<dbReference type="CDD" id="cd06261">
    <property type="entry name" value="TM_PBP2"/>
    <property type="match status" value="1"/>
</dbReference>
<evidence type="ECO:0000256" key="5">
    <source>
        <dbReference type="ARBA" id="ARBA00022970"/>
    </source>
</evidence>
<keyword evidence="3" id="KW-1003">Cell membrane</keyword>
<dbReference type="InterPro" id="IPR043429">
    <property type="entry name" value="ArtM/GltK/GlnP/TcyL/YhdX-like"/>
</dbReference>
<dbReference type="GO" id="GO:0006865">
    <property type="term" value="P:amino acid transport"/>
    <property type="evidence" value="ECO:0007669"/>
    <property type="project" value="UniProtKB-KW"/>
</dbReference>
<feature type="transmembrane region" description="Helical" evidence="8">
    <location>
        <begin position="49"/>
        <end position="71"/>
    </location>
</feature>
<evidence type="ECO:0000256" key="4">
    <source>
        <dbReference type="ARBA" id="ARBA00022692"/>
    </source>
</evidence>